<feature type="domain" description="MmgE/PrpD N-terminal" evidence="2">
    <location>
        <begin position="27"/>
        <end position="249"/>
    </location>
</feature>
<evidence type="ECO:0000259" key="2">
    <source>
        <dbReference type="Pfam" id="PF03972"/>
    </source>
</evidence>
<dbReference type="InterPro" id="IPR045336">
    <property type="entry name" value="MmgE_PrpD_N"/>
</dbReference>
<dbReference type="Gene3D" id="3.30.1330.120">
    <property type="entry name" value="2-methylcitrate dehydratase PrpD"/>
    <property type="match status" value="1"/>
</dbReference>
<sequence>MKQHLNPVAIPGEAQFAAIADFALGSVVPIPDNALRHCSTLLIDTLGVAAGATVLEVGDIARDFAVDFYAAGAPENAATILFDGRKASLPGAAWALATQIDNLDGHDGYNPTKGHIGCAVVPALFAFAETQPDLSGLDALRALVMSYEVAARAGLSLHATVSDYHTSGAWNALGVAALGCRLRGANTDQLRQAMGIAEYHGPRSQMMREIDNPTMLHDGSGMGALVGSSATLLSMRGFTGAPAITAEADEVAGYWADLEQNWTVAENYIKPYPSCRWGHAALDALRQVMQENLNVTPDTVASIEVRTFDEAARLFAGMPDSTTQAQYSLQFVMAVMLKHGTVAPGHIAGQGLKDPQIAALVPKITAKATDQHNSRFPEGRWSDVEVVLHDGTRLQSEDTPASGGPDAWRSDTDIESKFHSFCEGRLSNDRTKAIWAMRDALLSPDTRFSDLAKLVQPGCDA</sequence>
<accession>A0ABZ2HJZ7</accession>
<dbReference type="Pfam" id="PF03972">
    <property type="entry name" value="MmgE_PrpD_N"/>
    <property type="match status" value="1"/>
</dbReference>
<dbReference type="InterPro" id="IPR005656">
    <property type="entry name" value="MmgE_PrpD"/>
</dbReference>
<dbReference type="InterPro" id="IPR042183">
    <property type="entry name" value="MmgE/PrpD_sf_1"/>
</dbReference>
<reference evidence="4 5" key="1">
    <citation type="submission" date="2023-10" db="EMBL/GenBank/DDBJ databases">
        <title>Roseovarius strain S88 nov., isolated from a marine algae.</title>
        <authorList>
            <person name="Lee M.W."/>
            <person name="Lee J.K."/>
            <person name="Kim J.M."/>
            <person name="Choi D.G."/>
            <person name="Baek J.H."/>
            <person name="Bayburt H."/>
            <person name="Jung J.J."/>
            <person name="Han D.M."/>
            <person name="Jeon C.O."/>
        </authorList>
    </citation>
    <scope>NUCLEOTIDE SEQUENCE [LARGE SCALE GENOMIC DNA]</scope>
    <source>
        <strain evidence="4 5">S88</strain>
    </source>
</reference>
<organism evidence="4 5">
    <name type="scientific">Roseovarius phycicola</name>
    <dbReference type="NCBI Taxonomy" id="3080976"/>
    <lineage>
        <taxon>Bacteria</taxon>
        <taxon>Pseudomonadati</taxon>
        <taxon>Pseudomonadota</taxon>
        <taxon>Alphaproteobacteria</taxon>
        <taxon>Rhodobacterales</taxon>
        <taxon>Roseobacteraceae</taxon>
        <taxon>Roseovarius</taxon>
    </lineage>
</organism>
<dbReference type="PANTHER" id="PTHR16943:SF8">
    <property type="entry name" value="2-METHYLCITRATE DEHYDRATASE"/>
    <property type="match status" value="1"/>
</dbReference>
<dbReference type="SUPFAM" id="SSF103378">
    <property type="entry name" value="2-methylcitrate dehydratase PrpD"/>
    <property type="match status" value="1"/>
</dbReference>
<dbReference type="Gene3D" id="1.10.4100.10">
    <property type="entry name" value="2-methylcitrate dehydratase PrpD"/>
    <property type="match status" value="1"/>
</dbReference>
<keyword evidence="5" id="KW-1185">Reference proteome</keyword>
<dbReference type="Proteomes" id="UP001364156">
    <property type="component" value="Chromosome"/>
</dbReference>
<protein>
    <submittedName>
        <fullName evidence="4">MmgE/PrpD family protein</fullName>
    </submittedName>
</protein>
<feature type="domain" description="MmgE/PrpD C-terminal" evidence="3">
    <location>
        <begin position="272"/>
        <end position="439"/>
    </location>
</feature>
<dbReference type="RefSeq" id="WP_338549711.1">
    <property type="nucleotide sequence ID" value="NZ_CP146069.1"/>
</dbReference>
<dbReference type="EMBL" id="CP146069">
    <property type="protein sequence ID" value="WWR46866.1"/>
    <property type="molecule type" value="Genomic_DNA"/>
</dbReference>
<dbReference type="InterPro" id="IPR045337">
    <property type="entry name" value="MmgE_PrpD_C"/>
</dbReference>
<evidence type="ECO:0000259" key="3">
    <source>
        <dbReference type="Pfam" id="PF19305"/>
    </source>
</evidence>
<dbReference type="Pfam" id="PF19305">
    <property type="entry name" value="MmgE_PrpD_C"/>
    <property type="match status" value="1"/>
</dbReference>
<dbReference type="InterPro" id="IPR036148">
    <property type="entry name" value="MmgE/PrpD_sf"/>
</dbReference>
<name>A0ABZ2HJZ7_9RHOB</name>
<comment type="similarity">
    <text evidence="1">Belongs to the PrpD family.</text>
</comment>
<proteinExistence type="inferred from homology"/>
<dbReference type="InterPro" id="IPR042188">
    <property type="entry name" value="MmgE/PrpD_sf_2"/>
</dbReference>
<evidence type="ECO:0000313" key="5">
    <source>
        <dbReference type="Proteomes" id="UP001364156"/>
    </source>
</evidence>
<gene>
    <name evidence="4" type="ORF">RZ517_01390</name>
</gene>
<dbReference type="PANTHER" id="PTHR16943">
    <property type="entry name" value="2-METHYLCITRATE DEHYDRATASE-RELATED"/>
    <property type="match status" value="1"/>
</dbReference>
<evidence type="ECO:0000313" key="4">
    <source>
        <dbReference type="EMBL" id="WWR46866.1"/>
    </source>
</evidence>
<evidence type="ECO:0000256" key="1">
    <source>
        <dbReference type="ARBA" id="ARBA00006174"/>
    </source>
</evidence>